<evidence type="ECO:0000313" key="7">
    <source>
        <dbReference type="EMBL" id="KAG0670559.1"/>
    </source>
</evidence>
<feature type="region of interest" description="Disordered" evidence="6">
    <location>
        <begin position="298"/>
        <end position="325"/>
    </location>
</feature>
<evidence type="ECO:0000313" key="8">
    <source>
        <dbReference type="Proteomes" id="UP000750334"/>
    </source>
</evidence>
<dbReference type="Proteomes" id="UP000750334">
    <property type="component" value="Unassembled WGS sequence"/>
</dbReference>
<evidence type="ECO:0000256" key="3">
    <source>
        <dbReference type="ARBA" id="ARBA00023015"/>
    </source>
</evidence>
<feature type="compositionally biased region" description="Polar residues" evidence="6">
    <location>
        <begin position="311"/>
        <end position="325"/>
    </location>
</feature>
<feature type="compositionally biased region" description="Polar residues" evidence="6">
    <location>
        <begin position="184"/>
        <end position="196"/>
    </location>
</feature>
<dbReference type="InterPro" id="IPR013907">
    <property type="entry name" value="Sds3"/>
</dbReference>
<dbReference type="OrthoDB" id="70376at2759"/>
<accession>A0A9P7BCC2</accession>
<keyword evidence="3" id="KW-0805">Transcription regulation</keyword>
<dbReference type="GO" id="GO:0005654">
    <property type="term" value="C:nucleoplasm"/>
    <property type="evidence" value="ECO:0007669"/>
    <property type="project" value="UniProtKB-ARBA"/>
</dbReference>
<keyword evidence="5" id="KW-0539">Nucleus</keyword>
<evidence type="ECO:0000256" key="2">
    <source>
        <dbReference type="ARBA" id="ARBA00022491"/>
    </source>
</evidence>
<evidence type="ECO:0000256" key="6">
    <source>
        <dbReference type="SAM" id="MobiDB-lite"/>
    </source>
</evidence>
<proteinExistence type="predicted"/>
<dbReference type="EMBL" id="PUHR01000021">
    <property type="protein sequence ID" value="KAG0670559.1"/>
    <property type="molecule type" value="Genomic_DNA"/>
</dbReference>
<sequence length="353" mass="40116">MKEISRKDKRRYNLENKVNKIHSLFLKDKDIYYKDRLTSLQTDLTSLHQGSNSLYQRKLRDLQEDRDFELVKLRLYEEYRVSRSSIEFQEDIDKAKESHEKLVKLCKEKLYSKIEAQIKKLKEEKMLMDVANIHSYSMDYSRPFYQKNTRSHTSNNGGSNTLSDVNGTASPGYLKPGTLGTGSGWESNNDSATDTTMGLDRRALRRRGKNRETGGATSGFTTNNDYYSGSNAHYTDDSDSRTGYSTAQRTSGRGKSRSNTTPVTAAEKKINDLNSDSDFLQGISDYADLQILLFGEKEEKPDNKKKHRNNPRYSTKSAPPLNSLTQDEVTDDIALLKTLAGEPQTPFKSHPTA</sequence>
<gene>
    <name evidence="7" type="primary">SDS3</name>
    <name evidence="7" type="ORF">C6P45_002125</name>
</gene>
<comment type="subcellular location">
    <subcellularLocation>
        <location evidence="1">Nucleus</location>
    </subcellularLocation>
</comment>
<feature type="compositionally biased region" description="Polar residues" evidence="6">
    <location>
        <begin position="218"/>
        <end position="233"/>
    </location>
</feature>
<evidence type="ECO:0000256" key="4">
    <source>
        <dbReference type="ARBA" id="ARBA00023163"/>
    </source>
</evidence>
<name>A0A9P7BCC2_MAUEX</name>
<organism evidence="7 8">
    <name type="scientific">Maudiozyma exigua</name>
    <name type="common">Yeast</name>
    <name type="synonym">Kazachstania exigua</name>
    <dbReference type="NCBI Taxonomy" id="34358"/>
    <lineage>
        <taxon>Eukaryota</taxon>
        <taxon>Fungi</taxon>
        <taxon>Dikarya</taxon>
        <taxon>Ascomycota</taxon>
        <taxon>Saccharomycotina</taxon>
        <taxon>Saccharomycetes</taxon>
        <taxon>Saccharomycetales</taxon>
        <taxon>Saccharomycetaceae</taxon>
        <taxon>Maudiozyma</taxon>
    </lineage>
</organism>
<feature type="compositionally biased region" description="Polar residues" evidence="6">
    <location>
        <begin position="147"/>
        <end position="169"/>
    </location>
</feature>
<feature type="region of interest" description="Disordered" evidence="6">
    <location>
        <begin position="147"/>
        <end position="265"/>
    </location>
</feature>
<keyword evidence="4" id="KW-0804">Transcription</keyword>
<reference evidence="7 8" key="1">
    <citation type="submission" date="2020-11" db="EMBL/GenBank/DDBJ databases">
        <title>Kefir isolates.</title>
        <authorList>
            <person name="Marcisauskas S."/>
            <person name="Kim Y."/>
            <person name="Blasche S."/>
        </authorList>
    </citation>
    <scope>NUCLEOTIDE SEQUENCE [LARGE SCALE GENOMIC DNA]</scope>
    <source>
        <strain evidence="7 8">OG2</strain>
    </source>
</reference>
<evidence type="ECO:0000256" key="5">
    <source>
        <dbReference type="ARBA" id="ARBA00023242"/>
    </source>
</evidence>
<dbReference type="Pfam" id="PF08598">
    <property type="entry name" value="Sds3"/>
    <property type="match status" value="1"/>
</dbReference>
<dbReference type="SMART" id="SM01401">
    <property type="entry name" value="Sds3"/>
    <property type="match status" value="1"/>
</dbReference>
<protein>
    <submittedName>
        <fullName evidence="7">Histone deacetylase and transcriptional regulator</fullName>
    </submittedName>
</protein>
<keyword evidence="8" id="KW-1185">Reference proteome</keyword>
<evidence type="ECO:0000256" key="1">
    <source>
        <dbReference type="ARBA" id="ARBA00004123"/>
    </source>
</evidence>
<keyword evidence="2" id="KW-0678">Repressor</keyword>
<dbReference type="PANTHER" id="PTHR21964">
    <property type="entry name" value="BREAST CANCER METASTASIS-SUPPRESSOR 1"/>
    <property type="match status" value="1"/>
</dbReference>
<dbReference type="GO" id="GO:0010468">
    <property type="term" value="P:regulation of gene expression"/>
    <property type="evidence" value="ECO:0007669"/>
    <property type="project" value="UniProtKB-ARBA"/>
</dbReference>
<comment type="caution">
    <text evidence="7">The sequence shown here is derived from an EMBL/GenBank/DDBJ whole genome shotgun (WGS) entry which is preliminary data.</text>
</comment>
<feature type="compositionally biased region" description="Polar residues" evidence="6">
    <location>
        <begin position="241"/>
        <end position="263"/>
    </location>
</feature>
<dbReference type="AlphaFoldDB" id="A0A9P7BCC2"/>